<feature type="region of interest" description="Disordered" evidence="1">
    <location>
        <begin position="220"/>
        <end position="275"/>
    </location>
</feature>
<dbReference type="Proteomes" id="UP001054837">
    <property type="component" value="Unassembled WGS sequence"/>
</dbReference>
<feature type="region of interest" description="Disordered" evidence="1">
    <location>
        <begin position="153"/>
        <end position="197"/>
    </location>
</feature>
<evidence type="ECO:0000256" key="1">
    <source>
        <dbReference type="SAM" id="MobiDB-lite"/>
    </source>
</evidence>
<feature type="compositionally biased region" description="Basic residues" evidence="1">
    <location>
        <begin position="115"/>
        <end position="127"/>
    </location>
</feature>
<reference evidence="2 3" key="1">
    <citation type="submission" date="2021-06" db="EMBL/GenBank/DDBJ databases">
        <title>Caerostris darwini draft genome.</title>
        <authorList>
            <person name="Kono N."/>
            <person name="Arakawa K."/>
        </authorList>
    </citation>
    <scope>NUCLEOTIDE SEQUENCE [LARGE SCALE GENOMIC DNA]</scope>
</reference>
<dbReference type="AlphaFoldDB" id="A0AAV4UD25"/>
<comment type="caution">
    <text evidence="2">The sequence shown here is derived from an EMBL/GenBank/DDBJ whole genome shotgun (WGS) entry which is preliminary data.</text>
</comment>
<sequence>MATILLHLFFSKKETPIFTDFKGHCHKEIKEEKGRKRLSEEKKSIPIFLSRHFLFPNVPKKGWFHICYFPPSEARRPFYGQKKRSTDHRQWPNGRRRPNMSEKPTKRSTTPAKRERNKQRYCPRGKKKSDSIAKRKGRFHICYFPPCEAQRPFYGHKKRSTDHRRWPNGRRRPNMSEKPTKQSTTPVNRERNKERNCPVKKGGFTFVIFHPVKRDVHFMVKKRGPLTTGNDQSEEGRPNMSEKPTKRSTTPVNRERNKERNCAVVRRKKCASIAK</sequence>
<feature type="compositionally biased region" description="Basic residues" evidence="1">
    <location>
        <begin position="265"/>
        <end position="275"/>
    </location>
</feature>
<proteinExistence type="predicted"/>
<gene>
    <name evidence="2" type="ORF">CDAR_292431</name>
</gene>
<feature type="compositionally biased region" description="Basic and acidic residues" evidence="1">
    <location>
        <begin position="188"/>
        <end position="197"/>
    </location>
</feature>
<feature type="region of interest" description="Disordered" evidence="1">
    <location>
        <begin position="78"/>
        <end position="132"/>
    </location>
</feature>
<organism evidence="2 3">
    <name type="scientific">Caerostris darwini</name>
    <dbReference type="NCBI Taxonomy" id="1538125"/>
    <lineage>
        <taxon>Eukaryota</taxon>
        <taxon>Metazoa</taxon>
        <taxon>Ecdysozoa</taxon>
        <taxon>Arthropoda</taxon>
        <taxon>Chelicerata</taxon>
        <taxon>Arachnida</taxon>
        <taxon>Araneae</taxon>
        <taxon>Araneomorphae</taxon>
        <taxon>Entelegynae</taxon>
        <taxon>Araneoidea</taxon>
        <taxon>Araneidae</taxon>
        <taxon>Caerostris</taxon>
    </lineage>
</organism>
<evidence type="ECO:0000313" key="2">
    <source>
        <dbReference type="EMBL" id="GIY55658.1"/>
    </source>
</evidence>
<protein>
    <submittedName>
        <fullName evidence="2">Uncharacterized protein</fullName>
    </submittedName>
</protein>
<evidence type="ECO:0000313" key="3">
    <source>
        <dbReference type="Proteomes" id="UP001054837"/>
    </source>
</evidence>
<feature type="compositionally biased region" description="Basic residues" evidence="1">
    <location>
        <begin position="154"/>
        <end position="173"/>
    </location>
</feature>
<keyword evidence="3" id="KW-1185">Reference proteome</keyword>
<dbReference type="EMBL" id="BPLQ01011101">
    <property type="protein sequence ID" value="GIY55658.1"/>
    <property type="molecule type" value="Genomic_DNA"/>
</dbReference>
<accession>A0AAV4UD25</accession>
<name>A0AAV4UD25_9ARAC</name>